<dbReference type="RefSeq" id="WP_116171451.1">
    <property type="nucleotide sequence ID" value="NZ_CP033058.2"/>
</dbReference>
<evidence type="ECO:0000256" key="2">
    <source>
        <dbReference type="ARBA" id="ARBA00022603"/>
    </source>
</evidence>
<proteinExistence type="inferred from homology"/>
<dbReference type="GO" id="GO:0003677">
    <property type="term" value="F:DNA binding"/>
    <property type="evidence" value="ECO:0007669"/>
    <property type="project" value="InterPro"/>
</dbReference>
<dbReference type="InterPro" id="IPR002941">
    <property type="entry name" value="DNA_methylase_N4/N6"/>
</dbReference>
<evidence type="ECO:0000259" key="5">
    <source>
        <dbReference type="Pfam" id="PF01555"/>
    </source>
</evidence>
<dbReference type="Gene3D" id="3.40.50.150">
    <property type="entry name" value="Vaccinia Virus protein VP39"/>
    <property type="match status" value="1"/>
</dbReference>
<dbReference type="PROSITE" id="PS00092">
    <property type="entry name" value="N6_MTASE"/>
    <property type="match status" value="1"/>
</dbReference>
<dbReference type="REBASE" id="296652">
    <property type="entry name" value="M.Mph149ORF2970P"/>
</dbReference>
<sequence>MNIKNTIIKGDAIEELSKIPNETFDFCFSDPPYFLQIDNNKKLYRVEGSKYNGCDDDWDKFSSMEEYKQWTRLWLSEVKRVLKPNGTICVISGMQSIYEIGNILKELGFWIINDIIWQKTNPTPNFGGTRLNNSHETIIWAAKSKKSKFTFNYKTGKFLNGGKQMGSIWKIPICSGNERLKDENNLKVHSTQKPKKLMDRIISLFTKQEDWILDPFGGTMTTGVVAKEAGRNYTLIEREPRYIKYGQKRLDKARVNINDIQKGILDIKPGKVKMEDLIKEGYLELNEFFIHKNGEQARLVNIKGQLEYNGNIDSMHEIASVMMNKKNRVNAYDYLFVNRNGNNVSISDIREKYRSDHNLPLKINF</sequence>
<gene>
    <name evidence="6" type="ORF">DMC14_002970</name>
</gene>
<evidence type="ECO:0000256" key="1">
    <source>
        <dbReference type="ARBA" id="ARBA00006594"/>
    </source>
</evidence>
<dbReference type="GO" id="GO:0008170">
    <property type="term" value="F:N-methyltransferase activity"/>
    <property type="evidence" value="ECO:0007669"/>
    <property type="project" value="InterPro"/>
</dbReference>
<feature type="domain" description="DNA methylase N-4/N-6" evidence="5">
    <location>
        <begin position="25"/>
        <end position="247"/>
    </location>
</feature>
<dbReference type="InterPro" id="IPR001091">
    <property type="entry name" value="RM_Methyltransferase"/>
</dbReference>
<evidence type="ECO:0000313" key="6">
    <source>
        <dbReference type="EMBL" id="AZZ65726.1"/>
    </source>
</evidence>
<dbReference type="EC" id="2.1.1.-" evidence="4"/>
<dbReference type="SUPFAM" id="SSF53335">
    <property type="entry name" value="S-adenosyl-L-methionine-dependent methyltransferases"/>
    <property type="match status" value="1"/>
</dbReference>
<name>A0A3Q9VBR1_9BACT</name>
<evidence type="ECO:0000256" key="4">
    <source>
        <dbReference type="RuleBase" id="RU362026"/>
    </source>
</evidence>
<dbReference type="InterPro" id="IPR029063">
    <property type="entry name" value="SAM-dependent_MTases_sf"/>
</dbReference>
<evidence type="ECO:0000256" key="3">
    <source>
        <dbReference type="ARBA" id="ARBA00022679"/>
    </source>
</evidence>
<dbReference type="GO" id="GO:0032259">
    <property type="term" value="P:methylation"/>
    <property type="evidence" value="ECO:0007669"/>
    <property type="project" value="UniProtKB-KW"/>
</dbReference>
<dbReference type="AlphaFoldDB" id="A0A3Q9VBR1"/>
<evidence type="ECO:0000313" key="7">
    <source>
        <dbReference type="Proteomes" id="UP000256585"/>
    </source>
</evidence>
<reference evidence="6" key="1">
    <citation type="submission" date="2019-03" db="EMBL/GenBank/DDBJ databases">
        <title>Draft Sequence and Annotation of the Mycoplasma phocicerebrale Strain 1049T Genome.</title>
        <authorList>
            <person name="Frasca S.Jr."/>
            <person name="Kutish G.F."/>
            <person name="Castellanos Gell J."/>
            <person name="Michaels D.L."/>
            <person name="Brown D.R."/>
        </authorList>
    </citation>
    <scope>NUCLEOTIDE SEQUENCE</scope>
    <source>
        <strain evidence="6">1049</strain>
    </source>
</reference>
<dbReference type="OrthoDB" id="9800801at2"/>
<comment type="similarity">
    <text evidence="1 4">Belongs to the N(4)/N(6)-methyltransferase family.</text>
</comment>
<dbReference type="PRINTS" id="PR00508">
    <property type="entry name" value="S21N4MTFRASE"/>
</dbReference>
<dbReference type="KEGG" id="mphc:DMC14_002970"/>
<accession>A0A3Q9VBR1</accession>
<keyword evidence="2" id="KW-0489">Methyltransferase</keyword>
<dbReference type="Proteomes" id="UP000256585">
    <property type="component" value="Chromosome"/>
</dbReference>
<dbReference type="EMBL" id="CP033058">
    <property type="protein sequence ID" value="AZZ65726.1"/>
    <property type="molecule type" value="Genomic_DNA"/>
</dbReference>
<keyword evidence="3" id="KW-0808">Transferase</keyword>
<dbReference type="InterPro" id="IPR002052">
    <property type="entry name" value="DNA_methylase_N6_adenine_CS"/>
</dbReference>
<keyword evidence="7" id="KW-1185">Reference proteome</keyword>
<organism evidence="6 7">
    <name type="scientific">Metamycoplasma phocicerebrale</name>
    <dbReference type="NCBI Taxonomy" id="142649"/>
    <lineage>
        <taxon>Bacteria</taxon>
        <taxon>Bacillati</taxon>
        <taxon>Mycoplasmatota</taxon>
        <taxon>Mycoplasmoidales</taxon>
        <taxon>Metamycoplasmataceae</taxon>
        <taxon>Metamycoplasma</taxon>
    </lineage>
</organism>
<dbReference type="Pfam" id="PF01555">
    <property type="entry name" value="N6_N4_Mtase"/>
    <property type="match status" value="1"/>
</dbReference>
<protein>
    <recommendedName>
        <fullName evidence="4">Methyltransferase</fullName>
        <ecNumber evidence="4">2.1.1.-</ecNumber>
    </recommendedName>
</protein>